<name>A0A427YD93_9TREE</name>
<evidence type="ECO:0000313" key="2">
    <source>
        <dbReference type="EMBL" id="RSH89131.1"/>
    </source>
</evidence>
<evidence type="ECO:0000313" key="3">
    <source>
        <dbReference type="Proteomes" id="UP000279259"/>
    </source>
</evidence>
<dbReference type="Proteomes" id="UP000279259">
    <property type="component" value="Unassembled WGS sequence"/>
</dbReference>
<gene>
    <name evidence="2" type="ORF">EHS25_002797</name>
</gene>
<reference evidence="2 3" key="1">
    <citation type="submission" date="2018-11" db="EMBL/GenBank/DDBJ databases">
        <title>Genome sequence of Saitozyma podzolica DSM 27192.</title>
        <authorList>
            <person name="Aliyu H."/>
            <person name="Gorte O."/>
            <person name="Ochsenreither K."/>
        </authorList>
    </citation>
    <scope>NUCLEOTIDE SEQUENCE [LARGE SCALE GENOMIC DNA]</scope>
    <source>
        <strain evidence="2 3">DSM 27192</strain>
    </source>
</reference>
<evidence type="ECO:0008006" key="4">
    <source>
        <dbReference type="Google" id="ProtNLM"/>
    </source>
</evidence>
<feature type="region of interest" description="Disordered" evidence="1">
    <location>
        <begin position="78"/>
        <end position="111"/>
    </location>
</feature>
<dbReference type="OrthoDB" id="2590011at2759"/>
<proteinExistence type="predicted"/>
<dbReference type="AlphaFoldDB" id="A0A427YD93"/>
<keyword evidence="3" id="KW-1185">Reference proteome</keyword>
<feature type="compositionally biased region" description="Polar residues" evidence="1">
    <location>
        <begin position="84"/>
        <end position="109"/>
    </location>
</feature>
<comment type="caution">
    <text evidence="2">The sequence shown here is derived from an EMBL/GenBank/DDBJ whole genome shotgun (WGS) entry which is preliminary data.</text>
</comment>
<feature type="region of interest" description="Disordered" evidence="1">
    <location>
        <begin position="1"/>
        <end position="47"/>
    </location>
</feature>
<accession>A0A427YD93</accession>
<organism evidence="2 3">
    <name type="scientific">Saitozyma podzolica</name>
    <dbReference type="NCBI Taxonomy" id="1890683"/>
    <lineage>
        <taxon>Eukaryota</taxon>
        <taxon>Fungi</taxon>
        <taxon>Dikarya</taxon>
        <taxon>Basidiomycota</taxon>
        <taxon>Agaricomycotina</taxon>
        <taxon>Tremellomycetes</taxon>
        <taxon>Tremellales</taxon>
        <taxon>Trimorphomycetaceae</taxon>
        <taxon>Saitozyma</taxon>
    </lineage>
</organism>
<protein>
    <recommendedName>
        <fullName evidence="4">BZIP domain-containing protein</fullName>
    </recommendedName>
</protein>
<feature type="compositionally biased region" description="Polar residues" evidence="1">
    <location>
        <begin position="16"/>
        <end position="28"/>
    </location>
</feature>
<sequence>MSSSPSKRLHEFLGLSRTTESDGSSSPGRLSAERLEKRRATNRKSQQRARLVKDSLLRELREENELLKSALEAQVKAPEIPADTASNIPPTPSLTNGSSIPSRSATTPQDPRGATIDLDACRQAFMAVLASVCDPHLNTIHAVCQKFSQSRGHLHAAPTLHPPRPVNRPLNIWKAFVDPSRGSNHVSTISRGTTDFGIDFASLNPPAAFIPASPRLAGPLTVPFLEPDHPAPGLELSAADVWTCVLCSVDLSKADAEAVASRITEKVRCYGYGPVVIEQDVIRSFRAWCWTSYERRWTSERSRLQCRTQSRLAVGFLFTSDEERLRCALRAAVISRVPSQHRYRSWRGPLCLVPVTSSTPKDAPVPSTSTRMVLRVDGQDAPHGPRRGTGATLRYRDCMPATVNVVGEAHHGDATSMAVRARSPRH</sequence>
<dbReference type="EMBL" id="RSCD01000015">
    <property type="protein sequence ID" value="RSH89131.1"/>
    <property type="molecule type" value="Genomic_DNA"/>
</dbReference>
<evidence type="ECO:0000256" key="1">
    <source>
        <dbReference type="SAM" id="MobiDB-lite"/>
    </source>
</evidence>